<name>A0A1G9HRK0_9PSED</name>
<dbReference type="Proteomes" id="UP000198706">
    <property type="component" value="Unassembled WGS sequence"/>
</dbReference>
<evidence type="ECO:0000256" key="1">
    <source>
        <dbReference type="ARBA" id="ARBA00001526"/>
    </source>
</evidence>
<keyword evidence="4 6" id="KW-0378">Hydrolase</keyword>
<dbReference type="GO" id="GO:0030655">
    <property type="term" value="P:beta-lactam antibiotic catabolic process"/>
    <property type="evidence" value="ECO:0007669"/>
    <property type="project" value="InterPro"/>
</dbReference>
<dbReference type="PROSITE" id="PS00146">
    <property type="entry name" value="BETA_LACTAMASE_A"/>
    <property type="match status" value="1"/>
</dbReference>
<dbReference type="PANTHER" id="PTHR35333">
    <property type="entry name" value="BETA-LACTAMASE"/>
    <property type="match status" value="1"/>
</dbReference>
<comment type="catalytic activity">
    <reaction evidence="1 6">
        <text>a beta-lactam + H2O = a substituted beta-amino acid</text>
        <dbReference type="Rhea" id="RHEA:20401"/>
        <dbReference type="ChEBI" id="CHEBI:15377"/>
        <dbReference type="ChEBI" id="CHEBI:35627"/>
        <dbReference type="ChEBI" id="CHEBI:140347"/>
        <dbReference type="EC" id="3.5.2.6"/>
    </reaction>
</comment>
<dbReference type="InterPro" id="IPR012338">
    <property type="entry name" value="Beta-lactam/transpept-like"/>
</dbReference>
<evidence type="ECO:0000256" key="5">
    <source>
        <dbReference type="ARBA" id="ARBA00023251"/>
    </source>
</evidence>
<evidence type="ECO:0000259" key="7">
    <source>
        <dbReference type="Pfam" id="PF13354"/>
    </source>
</evidence>
<sequence>MLDRRTFTGVLLAGSLAGLMGIRPAMAGDRAGTEAFERRLARIEDDIGGRLGVALLDLGTGLRAGWRQDERFPMCSTFKFLAAAAILARQDQGLDSLERRVKFAAADLVEYSPATGPRADGEGMTLAELCEAAVTLSDNTAGNLMLNSLGGPEGLTAFARSLGDDITRLDRYETALNEALPGDPRDTTTPAAMLADMRELLLGTALSPASRERLLGWLVANKTGDARLRAGLPKDWRVGDKTGSGDRGTANDIAILWPPRREPMLVTVYLTGSDADMNRRNAAIAEVGRLVAGL</sequence>
<proteinExistence type="inferred from homology"/>
<protein>
    <recommendedName>
        <fullName evidence="3 6">Beta-lactamase</fullName>
        <ecNumber evidence="3 6">3.5.2.6</ecNumber>
    </recommendedName>
</protein>
<dbReference type="Pfam" id="PF13354">
    <property type="entry name" value="Beta-lactamase2"/>
    <property type="match status" value="1"/>
</dbReference>
<keyword evidence="9" id="KW-1185">Reference proteome</keyword>
<dbReference type="Gene3D" id="3.40.710.10">
    <property type="entry name" value="DD-peptidase/beta-lactamase superfamily"/>
    <property type="match status" value="1"/>
</dbReference>
<dbReference type="EC" id="3.5.2.6" evidence="3 6"/>
<evidence type="ECO:0000313" key="8">
    <source>
        <dbReference type="EMBL" id="SDL15482.1"/>
    </source>
</evidence>
<organism evidence="8 9">
    <name type="scientific">Pseudomonas indica</name>
    <dbReference type="NCBI Taxonomy" id="137658"/>
    <lineage>
        <taxon>Bacteria</taxon>
        <taxon>Pseudomonadati</taxon>
        <taxon>Pseudomonadota</taxon>
        <taxon>Gammaproteobacteria</taxon>
        <taxon>Pseudomonadales</taxon>
        <taxon>Pseudomonadaceae</taxon>
        <taxon>Pseudomonas</taxon>
    </lineage>
</organism>
<dbReference type="PANTHER" id="PTHR35333:SF3">
    <property type="entry name" value="BETA-LACTAMASE-TYPE TRANSPEPTIDASE FOLD CONTAINING PROTEIN"/>
    <property type="match status" value="1"/>
</dbReference>
<evidence type="ECO:0000256" key="2">
    <source>
        <dbReference type="ARBA" id="ARBA00009009"/>
    </source>
</evidence>
<dbReference type="STRING" id="137658.SAMN05216186_115118"/>
<evidence type="ECO:0000256" key="6">
    <source>
        <dbReference type="RuleBase" id="RU361140"/>
    </source>
</evidence>
<dbReference type="EMBL" id="FNFD01000015">
    <property type="protein sequence ID" value="SDL15482.1"/>
    <property type="molecule type" value="Genomic_DNA"/>
</dbReference>
<accession>A0A1G9HRK0</accession>
<reference evidence="8 9" key="1">
    <citation type="submission" date="2016-10" db="EMBL/GenBank/DDBJ databases">
        <authorList>
            <person name="de Groot N.N."/>
        </authorList>
    </citation>
    <scope>NUCLEOTIDE SEQUENCE [LARGE SCALE GENOMIC DNA]</scope>
    <source>
        <strain evidence="8 9">JCM 21544</strain>
    </source>
</reference>
<gene>
    <name evidence="8" type="ORF">SAMN05216186_115118</name>
</gene>
<evidence type="ECO:0000256" key="4">
    <source>
        <dbReference type="ARBA" id="ARBA00022801"/>
    </source>
</evidence>
<evidence type="ECO:0000313" key="9">
    <source>
        <dbReference type="Proteomes" id="UP000198706"/>
    </source>
</evidence>
<dbReference type="NCBIfam" id="NF033103">
    <property type="entry name" value="bla_class_A"/>
    <property type="match status" value="1"/>
</dbReference>
<feature type="domain" description="Beta-lactamase class A catalytic" evidence="7">
    <location>
        <begin position="52"/>
        <end position="269"/>
    </location>
</feature>
<keyword evidence="5 6" id="KW-0046">Antibiotic resistance</keyword>
<dbReference type="InterPro" id="IPR023650">
    <property type="entry name" value="Beta-lactam_class-A_AS"/>
</dbReference>
<dbReference type="InterPro" id="IPR045155">
    <property type="entry name" value="Beta-lactam_cat"/>
</dbReference>
<dbReference type="AlphaFoldDB" id="A0A1G9HRK0"/>
<dbReference type="GO" id="GO:0046677">
    <property type="term" value="P:response to antibiotic"/>
    <property type="evidence" value="ECO:0007669"/>
    <property type="project" value="UniProtKB-UniRule"/>
</dbReference>
<dbReference type="SUPFAM" id="SSF56601">
    <property type="entry name" value="beta-lactamase/transpeptidase-like"/>
    <property type="match status" value="1"/>
</dbReference>
<dbReference type="RefSeq" id="WP_084336432.1">
    <property type="nucleotide sequence ID" value="NZ_FNFD01000015.1"/>
</dbReference>
<comment type="similarity">
    <text evidence="2 6">Belongs to the class-A beta-lactamase family.</text>
</comment>
<evidence type="ECO:0000256" key="3">
    <source>
        <dbReference type="ARBA" id="ARBA00012865"/>
    </source>
</evidence>
<dbReference type="PRINTS" id="PR00118">
    <property type="entry name" value="BLACTAMASEA"/>
</dbReference>
<dbReference type="GO" id="GO:0008800">
    <property type="term" value="F:beta-lactamase activity"/>
    <property type="evidence" value="ECO:0007669"/>
    <property type="project" value="UniProtKB-UniRule"/>
</dbReference>
<dbReference type="InterPro" id="IPR000871">
    <property type="entry name" value="Beta-lactam_class-A"/>
</dbReference>